<dbReference type="PANTHER" id="PTHR30419">
    <property type="entry name" value="HTH-TYPE TRANSCRIPTIONAL REGULATOR YBHD"/>
    <property type="match status" value="1"/>
</dbReference>
<dbReference type="InterPro" id="IPR050950">
    <property type="entry name" value="HTH-type_LysR_regulators"/>
</dbReference>
<dbReference type="Gene3D" id="1.10.10.10">
    <property type="entry name" value="Winged helix-like DNA-binding domain superfamily/Winged helix DNA-binding domain"/>
    <property type="match status" value="1"/>
</dbReference>
<dbReference type="Pfam" id="PF00126">
    <property type="entry name" value="HTH_1"/>
    <property type="match status" value="1"/>
</dbReference>
<dbReference type="AlphaFoldDB" id="A0A3E4TTI5"/>
<evidence type="ECO:0000256" key="1">
    <source>
        <dbReference type="ARBA" id="ARBA00009437"/>
    </source>
</evidence>
<gene>
    <name evidence="6" type="ORF">DXC39_28260</name>
</gene>
<comment type="caution">
    <text evidence="6">The sequence shown here is derived from an EMBL/GenBank/DDBJ whole genome shotgun (WGS) entry which is preliminary data.</text>
</comment>
<keyword evidence="4" id="KW-0804">Transcription</keyword>
<protein>
    <submittedName>
        <fullName evidence="6">LysR family transcriptional regulator</fullName>
    </submittedName>
</protein>
<comment type="similarity">
    <text evidence="1">Belongs to the LysR transcriptional regulatory family.</text>
</comment>
<dbReference type="InterPro" id="IPR005119">
    <property type="entry name" value="LysR_subst-bd"/>
</dbReference>
<feature type="domain" description="HTH lysR-type" evidence="5">
    <location>
        <begin position="10"/>
        <end position="67"/>
    </location>
</feature>
<dbReference type="GO" id="GO:0003700">
    <property type="term" value="F:DNA-binding transcription factor activity"/>
    <property type="evidence" value="ECO:0007669"/>
    <property type="project" value="InterPro"/>
</dbReference>
<evidence type="ECO:0000256" key="3">
    <source>
        <dbReference type="ARBA" id="ARBA00023125"/>
    </source>
</evidence>
<dbReference type="InterPro" id="IPR036390">
    <property type="entry name" value="WH_DNA-bd_sf"/>
</dbReference>
<organism evidence="6 7">
    <name type="scientific">Hungatella hathewayi</name>
    <dbReference type="NCBI Taxonomy" id="154046"/>
    <lineage>
        <taxon>Bacteria</taxon>
        <taxon>Bacillati</taxon>
        <taxon>Bacillota</taxon>
        <taxon>Clostridia</taxon>
        <taxon>Lachnospirales</taxon>
        <taxon>Lachnospiraceae</taxon>
        <taxon>Hungatella</taxon>
    </lineage>
</organism>
<dbReference type="SUPFAM" id="SSF46785">
    <property type="entry name" value="Winged helix' DNA-binding domain"/>
    <property type="match status" value="1"/>
</dbReference>
<name>A0A3E4TTI5_9FIRM</name>
<dbReference type="PRINTS" id="PR00039">
    <property type="entry name" value="HTHLYSR"/>
</dbReference>
<dbReference type="SUPFAM" id="SSF53850">
    <property type="entry name" value="Periplasmic binding protein-like II"/>
    <property type="match status" value="1"/>
</dbReference>
<dbReference type="GO" id="GO:0005829">
    <property type="term" value="C:cytosol"/>
    <property type="evidence" value="ECO:0007669"/>
    <property type="project" value="TreeGrafter"/>
</dbReference>
<sequence>MTNETGGLIMTLDKFEYVLALAEEKSLTKAAKRLYISQPGLTSYINKLEQYLGIKLFDRTVTPIQVTEAGMIYISKMKNIQNEEAMLRMTLHDMGSQKRVFHIGMGMTRGMQWLPILLPEFYQSHPDVVLQIHEGGLEELENGVSSGNIDIAFGALNTGYPGVVYEILRKEMIYCVFSRSSSVRPFAANEATIRNPALIESSVLNGMLFLMPTPNNGFFHFTSQIMKNNHIHSGETLNISNLDTAYQLAAGGVGALFVNALDFHRIHPELDEKLAFCVLDDTPLYRLSLIGYKQNSLNLDLIQDMRDLIHRKLLSSLSPSLTVIG</sequence>
<proteinExistence type="inferred from homology"/>
<evidence type="ECO:0000256" key="4">
    <source>
        <dbReference type="ARBA" id="ARBA00023163"/>
    </source>
</evidence>
<dbReference type="InterPro" id="IPR036388">
    <property type="entry name" value="WH-like_DNA-bd_sf"/>
</dbReference>
<dbReference type="EMBL" id="QSSQ01000047">
    <property type="protein sequence ID" value="RGL95122.1"/>
    <property type="molecule type" value="Genomic_DNA"/>
</dbReference>
<accession>A0A3E4TTI5</accession>
<evidence type="ECO:0000256" key="2">
    <source>
        <dbReference type="ARBA" id="ARBA00023015"/>
    </source>
</evidence>
<reference evidence="6 7" key="1">
    <citation type="submission" date="2018-08" db="EMBL/GenBank/DDBJ databases">
        <title>A genome reference for cultivated species of the human gut microbiota.</title>
        <authorList>
            <person name="Zou Y."/>
            <person name="Xue W."/>
            <person name="Luo G."/>
        </authorList>
    </citation>
    <scope>NUCLEOTIDE SEQUENCE [LARGE SCALE GENOMIC DNA]</scope>
    <source>
        <strain evidence="6 7">TF05-11AC</strain>
    </source>
</reference>
<keyword evidence="3" id="KW-0238">DNA-binding</keyword>
<dbReference type="GO" id="GO:0003677">
    <property type="term" value="F:DNA binding"/>
    <property type="evidence" value="ECO:0007669"/>
    <property type="project" value="UniProtKB-KW"/>
</dbReference>
<dbReference type="PROSITE" id="PS50931">
    <property type="entry name" value="HTH_LYSR"/>
    <property type="match status" value="1"/>
</dbReference>
<keyword evidence="2" id="KW-0805">Transcription regulation</keyword>
<dbReference type="Proteomes" id="UP000261257">
    <property type="component" value="Unassembled WGS sequence"/>
</dbReference>
<dbReference type="Gene3D" id="3.40.190.290">
    <property type="match status" value="1"/>
</dbReference>
<evidence type="ECO:0000313" key="7">
    <source>
        <dbReference type="Proteomes" id="UP000261257"/>
    </source>
</evidence>
<evidence type="ECO:0000313" key="6">
    <source>
        <dbReference type="EMBL" id="RGL95122.1"/>
    </source>
</evidence>
<evidence type="ECO:0000259" key="5">
    <source>
        <dbReference type="PROSITE" id="PS50931"/>
    </source>
</evidence>
<dbReference type="Pfam" id="PF03466">
    <property type="entry name" value="LysR_substrate"/>
    <property type="match status" value="1"/>
</dbReference>
<dbReference type="CDD" id="cd05466">
    <property type="entry name" value="PBP2_LTTR_substrate"/>
    <property type="match status" value="1"/>
</dbReference>
<dbReference type="InterPro" id="IPR000847">
    <property type="entry name" value="LysR_HTH_N"/>
</dbReference>